<keyword evidence="2" id="KW-0645">Protease</keyword>
<evidence type="ECO:0000256" key="1">
    <source>
        <dbReference type="SAM" id="SignalP"/>
    </source>
</evidence>
<reference evidence="3" key="1">
    <citation type="journal article" date="2019" name="Int. J. Syst. Evol. Microbiol.">
        <title>The Global Catalogue of Microorganisms (GCM) 10K type strain sequencing project: providing services to taxonomists for standard genome sequencing and annotation.</title>
        <authorList>
            <consortium name="The Broad Institute Genomics Platform"/>
            <consortium name="The Broad Institute Genome Sequencing Center for Infectious Disease"/>
            <person name="Wu L."/>
            <person name="Ma J."/>
        </authorList>
    </citation>
    <scope>NUCLEOTIDE SEQUENCE [LARGE SCALE GENOMIC DNA]</scope>
    <source>
        <strain evidence="3">KCTC 52237</strain>
    </source>
</reference>
<protein>
    <submittedName>
        <fullName evidence="2">Aspartyl protease family protein</fullName>
    </submittedName>
</protein>
<dbReference type="Gene3D" id="2.40.70.10">
    <property type="entry name" value="Acid Proteases"/>
    <property type="match status" value="1"/>
</dbReference>
<sequence>MRTPGVLALCLAAFAAGFYANDYRHQLQAGAGAGEPLAAGAAPQALATPSLGGSPIPESATSPGSSPAAALAISSAALLTPLEQANRWIALGNYPQAAQLLEQLLAQLPAADAQHTRALRLLARVYEEQGRHVLAIASWFDYVAQEVDAQQLQDGLQYLASYLLRLAANPVFAQEQADWLMQQLNDVIRLTPDNGELHLRLANMHWEAKDKELSQYHALMAANQQDTHTRAQALLLVINGDTAGGVASGEEVTLALQRYGNQFLVPLEIDGIAARLLLDTGASISGLTSSFVERHHNLVRNTKPITLNTASGTVESYVFVVNNLRLASLDFPKHLLARLPMDSSAPFDGLLGVDILGRFEFVIDQDAAQLRLRKRH</sequence>
<comment type="caution">
    <text evidence="2">The sequence shown here is derived from an EMBL/GenBank/DDBJ whole genome shotgun (WGS) entry which is preliminary data.</text>
</comment>
<feature type="signal peptide" evidence="1">
    <location>
        <begin position="1"/>
        <end position="20"/>
    </location>
</feature>
<accession>A0ABV7FCC2</accession>
<dbReference type="RefSeq" id="WP_378115021.1">
    <property type="nucleotide sequence ID" value="NZ_JBHRTF010000001.1"/>
</dbReference>
<feature type="chain" id="PRO_5045219288" evidence="1">
    <location>
        <begin position="21"/>
        <end position="376"/>
    </location>
</feature>
<dbReference type="Pfam" id="PF13650">
    <property type="entry name" value="Asp_protease_2"/>
    <property type="match status" value="1"/>
</dbReference>
<dbReference type="SUPFAM" id="SSF48452">
    <property type="entry name" value="TPR-like"/>
    <property type="match status" value="1"/>
</dbReference>
<keyword evidence="2" id="KW-0378">Hydrolase</keyword>
<name>A0ABV7FCC2_9GAMM</name>
<evidence type="ECO:0000313" key="2">
    <source>
        <dbReference type="EMBL" id="MFC3114047.1"/>
    </source>
</evidence>
<keyword evidence="3" id="KW-1185">Reference proteome</keyword>
<dbReference type="SUPFAM" id="SSF50630">
    <property type="entry name" value="Acid proteases"/>
    <property type="match status" value="1"/>
</dbReference>
<organism evidence="2 3">
    <name type="scientific">Cellvibrio fontiphilus</name>
    <dbReference type="NCBI Taxonomy" id="1815559"/>
    <lineage>
        <taxon>Bacteria</taxon>
        <taxon>Pseudomonadati</taxon>
        <taxon>Pseudomonadota</taxon>
        <taxon>Gammaproteobacteria</taxon>
        <taxon>Cellvibrionales</taxon>
        <taxon>Cellvibrionaceae</taxon>
        <taxon>Cellvibrio</taxon>
    </lineage>
</organism>
<dbReference type="Pfam" id="PF13432">
    <property type="entry name" value="TPR_16"/>
    <property type="match status" value="1"/>
</dbReference>
<dbReference type="GO" id="GO:0006508">
    <property type="term" value="P:proteolysis"/>
    <property type="evidence" value="ECO:0007669"/>
    <property type="project" value="UniProtKB-KW"/>
</dbReference>
<dbReference type="EMBL" id="JBHRTF010000001">
    <property type="protein sequence ID" value="MFC3114047.1"/>
    <property type="molecule type" value="Genomic_DNA"/>
</dbReference>
<dbReference type="GO" id="GO:0008233">
    <property type="term" value="F:peptidase activity"/>
    <property type="evidence" value="ECO:0007669"/>
    <property type="project" value="UniProtKB-KW"/>
</dbReference>
<evidence type="ECO:0000313" key="3">
    <source>
        <dbReference type="Proteomes" id="UP001595555"/>
    </source>
</evidence>
<dbReference type="Proteomes" id="UP001595555">
    <property type="component" value="Unassembled WGS sequence"/>
</dbReference>
<proteinExistence type="predicted"/>
<dbReference type="InterPro" id="IPR034122">
    <property type="entry name" value="Retropepsin-like_bacterial"/>
</dbReference>
<keyword evidence="1" id="KW-0732">Signal</keyword>
<dbReference type="InterPro" id="IPR021109">
    <property type="entry name" value="Peptidase_aspartic_dom_sf"/>
</dbReference>
<dbReference type="Gene3D" id="1.25.40.10">
    <property type="entry name" value="Tetratricopeptide repeat domain"/>
    <property type="match status" value="1"/>
</dbReference>
<dbReference type="InterPro" id="IPR011990">
    <property type="entry name" value="TPR-like_helical_dom_sf"/>
</dbReference>
<dbReference type="CDD" id="cd05483">
    <property type="entry name" value="retropepsin_like_bacteria"/>
    <property type="match status" value="1"/>
</dbReference>
<gene>
    <name evidence="2" type="ORF">ACFODX_00660</name>
</gene>